<dbReference type="EMBL" id="JYDR01000110">
    <property type="protein sequence ID" value="KRY68501.1"/>
    <property type="molecule type" value="Genomic_DNA"/>
</dbReference>
<organism evidence="1 2">
    <name type="scientific">Trichinella pseudospiralis</name>
    <name type="common">Parasitic roundworm</name>
    <dbReference type="NCBI Taxonomy" id="6337"/>
    <lineage>
        <taxon>Eukaryota</taxon>
        <taxon>Metazoa</taxon>
        <taxon>Ecdysozoa</taxon>
        <taxon>Nematoda</taxon>
        <taxon>Enoplea</taxon>
        <taxon>Dorylaimia</taxon>
        <taxon>Trichinellida</taxon>
        <taxon>Trichinellidae</taxon>
        <taxon>Trichinella</taxon>
    </lineage>
</organism>
<reference evidence="1 2" key="1">
    <citation type="submission" date="2015-01" db="EMBL/GenBank/DDBJ databases">
        <title>Evolution of Trichinella species and genotypes.</title>
        <authorList>
            <person name="Korhonen P.K."/>
            <person name="Edoardo P."/>
            <person name="Giuseppe L.R."/>
            <person name="Gasser R.B."/>
        </authorList>
    </citation>
    <scope>NUCLEOTIDE SEQUENCE [LARGE SCALE GENOMIC DNA]</scope>
    <source>
        <strain evidence="1">ISS13</strain>
    </source>
</reference>
<dbReference type="Proteomes" id="UP000054632">
    <property type="component" value="Unassembled WGS sequence"/>
</dbReference>
<evidence type="ECO:0000313" key="2">
    <source>
        <dbReference type="Proteomes" id="UP000054632"/>
    </source>
</evidence>
<protein>
    <submittedName>
        <fullName evidence="1">Uncharacterized protein</fullName>
    </submittedName>
</protein>
<name>A0A0V1E3T2_TRIPS</name>
<sequence>MYSSLSVSTLSGSDGFRSISVKPASGEVHTMTASSPTSGFRRGFVDSSFDAWVAGNRDLKNFTFLVTYIFFVLRSIVRSHFFHCPELTWTIAEQPKTFKFAKFGLRPNQASSGVNFHRNLVEHLFRRQLAVPTASAHNSGLKLACISIVLAFSTSFLQRHSVEAFQGS</sequence>
<dbReference type="AlphaFoldDB" id="A0A0V1E3T2"/>
<evidence type="ECO:0000313" key="1">
    <source>
        <dbReference type="EMBL" id="KRY68501.1"/>
    </source>
</evidence>
<gene>
    <name evidence="1" type="ORF">T4A_1544</name>
</gene>
<accession>A0A0V1E3T2</accession>
<proteinExistence type="predicted"/>
<comment type="caution">
    <text evidence="1">The sequence shown here is derived from an EMBL/GenBank/DDBJ whole genome shotgun (WGS) entry which is preliminary data.</text>
</comment>